<proteinExistence type="predicted"/>
<evidence type="ECO:0000313" key="2">
    <source>
        <dbReference type="Proteomes" id="UP000053675"/>
    </source>
</evidence>
<gene>
    <name evidence="1" type="ORF">EL18_01409</name>
</gene>
<dbReference type="EMBL" id="JMQM01000001">
    <property type="protein sequence ID" value="KFB10378.1"/>
    <property type="molecule type" value="Genomic_DNA"/>
</dbReference>
<dbReference type="STRING" id="472175.EL18_01409"/>
<protein>
    <submittedName>
        <fullName evidence="1">Uncharacterized protein</fullName>
    </submittedName>
</protein>
<evidence type="ECO:0000313" key="1">
    <source>
        <dbReference type="EMBL" id="KFB10378.1"/>
    </source>
</evidence>
<dbReference type="AlphaFoldDB" id="A0A084UBP2"/>
<comment type="caution">
    <text evidence="1">The sequence shown here is derived from an EMBL/GenBank/DDBJ whole genome shotgun (WGS) entry which is preliminary data.</text>
</comment>
<organism evidence="1 2">
    <name type="scientific">Nitratireductor basaltis</name>
    <dbReference type="NCBI Taxonomy" id="472175"/>
    <lineage>
        <taxon>Bacteria</taxon>
        <taxon>Pseudomonadati</taxon>
        <taxon>Pseudomonadota</taxon>
        <taxon>Alphaproteobacteria</taxon>
        <taxon>Hyphomicrobiales</taxon>
        <taxon>Phyllobacteriaceae</taxon>
        <taxon>Nitratireductor</taxon>
    </lineage>
</organism>
<name>A0A084UBP2_9HYPH</name>
<sequence length="135" mass="14892">MTTLDEVIDQLNSTEPAPAFEIGRIKPLAWVDTPDGPIAAMPFAVYTVDRDDLGWWWTCTTDAEQRFPCESEEDGKQKAWEHWRRMAALVLEPAPKATEETAARLIAAVEGELDGLAITTAQARTLLEAAQGGHK</sequence>
<accession>A0A084UBP2</accession>
<dbReference type="Proteomes" id="UP000053675">
    <property type="component" value="Unassembled WGS sequence"/>
</dbReference>
<dbReference type="PATRIC" id="fig|472175.3.peg.1424"/>
<keyword evidence="2" id="KW-1185">Reference proteome</keyword>
<dbReference type="RefSeq" id="WP_036481107.1">
    <property type="nucleotide sequence ID" value="NZ_JMQM01000001.1"/>
</dbReference>
<reference evidence="1 2" key="1">
    <citation type="submission" date="2014-05" db="EMBL/GenBank/DDBJ databases">
        <title>Draft Genome Sequence of Nitratireductor basaltis Strain UMTGB225, A Marine Bacterium Isolated from Green Barrel Tunicate.</title>
        <authorList>
            <person name="Gan H.Y."/>
        </authorList>
    </citation>
    <scope>NUCLEOTIDE SEQUENCE [LARGE SCALE GENOMIC DNA]</scope>
    <source>
        <strain evidence="1 2">UMTGB225</strain>
    </source>
</reference>